<keyword evidence="2" id="KW-1185">Reference proteome</keyword>
<gene>
    <name evidence="1" type="ORF">HYN48_01475</name>
</gene>
<dbReference type="Proteomes" id="UP000244193">
    <property type="component" value="Chromosome"/>
</dbReference>
<dbReference type="AlphaFoldDB" id="A0A2S0RB16"/>
<dbReference type="RefSeq" id="WP_108369449.1">
    <property type="nucleotide sequence ID" value="NZ_CP028811.1"/>
</dbReference>
<reference evidence="1 2" key="1">
    <citation type="submission" date="2018-04" db="EMBL/GenBank/DDBJ databases">
        <title>Genome sequencing of Flavobacterium sp. HYN0048.</title>
        <authorList>
            <person name="Yi H."/>
            <person name="Baek C."/>
        </authorList>
    </citation>
    <scope>NUCLEOTIDE SEQUENCE [LARGE SCALE GENOMIC DNA]</scope>
    <source>
        <strain evidence="1 2">HYN0048</strain>
    </source>
</reference>
<evidence type="ECO:0000313" key="1">
    <source>
        <dbReference type="EMBL" id="AWA28863.1"/>
    </source>
</evidence>
<organism evidence="1 2">
    <name type="scientific">Flavobacterium magnum</name>
    <dbReference type="NCBI Taxonomy" id="2162713"/>
    <lineage>
        <taxon>Bacteria</taxon>
        <taxon>Pseudomonadati</taxon>
        <taxon>Bacteroidota</taxon>
        <taxon>Flavobacteriia</taxon>
        <taxon>Flavobacteriales</taxon>
        <taxon>Flavobacteriaceae</taxon>
        <taxon>Flavobacterium</taxon>
    </lineage>
</organism>
<evidence type="ECO:0008006" key="3">
    <source>
        <dbReference type="Google" id="ProtNLM"/>
    </source>
</evidence>
<name>A0A2S0RB16_9FLAO</name>
<evidence type="ECO:0000313" key="2">
    <source>
        <dbReference type="Proteomes" id="UP000244193"/>
    </source>
</evidence>
<sequence>MTKNKLLLYGCLLLLQLAFSQQRVLEGRIFVADGVPSGVHIVNVANEQEVVSDSDGHFSIAADIDDVLVLSAEQLEFQRTIVDKDQYYKGRIDITMISKVTQLEEVEVVNHNNINAVSLRILNRPAKTYTPAERRLRTAGVFKPIQLLGIIAGGMELDPIINAINGKAKRLKKEVLLEKKEMLLSKVNARYTDDYFKTELKIASEYVTGFKYYLVEDADFAETFENGNPERIGIEMARKATDFNAAVSKEKK</sequence>
<dbReference type="KEGG" id="fmg:HYN48_01475"/>
<dbReference type="EMBL" id="CP028811">
    <property type="protein sequence ID" value="AWA28863.1"/>
    <property type="molecule type" value="Genomic_DNA"/>
</dbReference>
<dbReference type="OrthoDB" id="1427655at2"/>
<proteinExistence type="predicted"/>
<protein>
    <recommendedName>
        <fullName evidence="3">Carboxypeptidase regulatory-like domain-containing protein</fullName>
    </recommendedName>
</protein>
<accession>A0A2S0RB16</accession>